<dbReference type="Gene3D" id="3.30.429.10">
    <property type="entry name" value="Macrophage Migration Inhibitory Factor"/>
    <property type="match status" value="1"/>
</dbReference>
<dbReference type="SUPFAM" id="SSF55331">
    <property type="entry name" value="Tautomerase/MIF"/>
    <property type="match status" value="1"/>
</dbReference>
<dbReference type="InterPro" id="IPR014347">
    <property type="entry name" value="Tautomerase/MIF_sf"/>
</dbReference>
<dbReference type="EMBL" id="CDRZ01000109">
    <property type="protein sequence ID" value="CEO88488.1"/>
    <property type="molecule type" value="Genomic_DNA"/>
</dbReference>
<name>A0A0B7MJY0_9FIRM</name>
<dbReference type="PANTHER" id="PTHR38460:SF1">
    <property type="entry name" value="TAUTOMERASE YOLI-RELATED"/>
    <property type="match status" value="1"/>
</dbReference>
<keyword evidence="2" id="KW-1185">Reference proteome</keyword>
<dbReference type="Pfam" id="PF14552">
    <property type="entry name" value="Tautomerase_2"/>
    <property type="match status" value="1"/>
</dbReference>
<dbReference type="OrthoDB" id="9804765at2"/>
<sequence length="130" mass="14857">MPLVKIEILQGKKREYKKALMDGVHNALVEALKIPDYDRNQRLYELDAENFEYIDTRTDCYTIIEINMFEGRTRAAKVDLYSAICRNLESNPGIPATDITIVLNEIPLHNWGIRGGKPADEVDMGFTVKI</sequence>
<proteinExistence type="predicted"/>
<dbReference type="Proteomes" id="UP000046155">
    <property type="component" value="Unassembled WGS sequence"/>
</dbReference>
<accession>A0A0B7MJY0</accession>
<organism evidence="1 2">
    <name type="scientific">Syntrophaceticus schinkii</name>
    <dbReference type="NCBI Taxonomy" id="499207"/>
    <lineage>
        <taxon>Bacteria</taxon>
        <taxon>Bacillati</taxon>
        <taxon>Bacillota</taxon>
        <taxon>Clostridia</taxon>
        <taxon>Thermoanaerobacterales</taxon>
        <taxon>Thermoanaerobacterales Family III. Incertae Sedis</taxon>
        <taxon>Syntrophaceticus</taxon>
    </lineage>
</organism>
<dbReference type="RefSeq" id="WP_044664638.1">
    <property type="nucleotide sequence ID" value="NZ_CDRZ01000109.1"/>
</dbReference>
<gene>
    <name evidence="1" type="ORF">SSCH_1970002</name>
</gene>
<evidence type="ECO:0000313" key="1">
    <source>
        <dbReference type="EMBL" id="CEO88488.1"/>
    </source>
</evidence>
<evidence type="ECO:0008006" key="3">
    <source>
        <dbReference type="Google" id="ProtNLM"/>
    </source>
</evidence>
<evidence type="ECO:0000313" key="2">
    <source>
        <dbReference type="Proteomes" id="UP000046155"/>
    </source>
</evidence>
<reference evidence="2" key="1">
    <citation type="submission" date="2015-01" db="EMBL/GenBank/DDBJ databases">
        <authorList>
            <person name="Manzoor Shahid"/>
            <person name="Zubair Saima"/>
        </authorList>
    </citation>
    <scope>NUCLEOTIDE SEQUENCE [LARGE SCALE GENOMIC DNA]</scope>
    <source>
        <strain evidence="2">Sp3</strain>
    </source>
</reference>
<dbReference type="AlphaFoldDB" id="A0A0B7MJY0"/>
<dbReference type="PANTHER" id="PTHR38460">
    <property type="entry name" value="TAUTOMERASE YOLI-RELATED"/>
    <property type="match status" value="1"/>
</dbReference>
<dbReference type="InterPro" id="IPR037479">
    <property type="entry name" value="Tauto_MSAD"/>
</dbReference>
<protein>
    <recommendedName>
        <fullName evidence="3">4-oxalocrotonate tautomerase</fullName>
    </recommendedName>
</protein>